<reference evidence="3" key="1">
    <citation type="submission" date="2022-03" db="EMBL/GenBank/DDBJ databases">
        <authorList>
            <person name="Tunstrom K."/>
        </authorList>
    </citation>
    <scope>NUCLEOTIDE SEQUENCE</scope>
</reference>
<evidence type="ECO:0000313" key="4">
    <source>
        <dbReference type="Proteomes" id="UP001153954"/>
    </source>
</evidence>
<dbReference type="AlphaFoldDB" id="A0AAU9TRS7"/>
<protein>
    <recommendedName>
        <fullName evidence="2">PiggyBac transposable element-derived protein domain-containing protein</fullName>
    </recommendedName>
</protein>
<evidence type="ECO:0000259" key="2">
    <source>
        <dbReference type="Pfam" id="PF13843"/>
    </source>
</evidence>
<dbReference type="PANTHER" id="PTHR46599">
    <property type="entry name" value="PIGGYBAC TRANSPOSABLE ELEMENT-DERIVED PROTEIN 4"/>
    <property type="match status" value="1"/>
</dbReference>
<organism evidence="3 4">
    <name type="scientific">Euphydryas editha</name>
    <name type="common">Edith's checkerspot</name>
    <dbReference type="NCBI Taxonomy" id="104508"/>
    <lineage>
        <taxon>Eukaryota</taxon>
        <taxon>Metazoa</taxon>
        <taxon>Ecdysozoa</taxon>
        <taxon>Arthropoda</taxon>
        <taxon>Hexapoda</taxon>
        <taxon>Insecta</taxon>
        <taxon>Pterygota</taxon>
        <taxon>Neoptera</taxon>
        <taxon>Endopterygota</taxon>
        <taxon>Lepidoptera</taxon>
        <taxon>Glossata</taxon>
        <taxon>Ditrysia</taxon>
        <taxon>Papilionoidea</taxon>
        <taxon>Nymphalidae</taxon>
        <taxon>Nymphalinae</taxon>
        <taxon>Euphydryas</taxon>
    </lineage>
</organism>
<dbReference type="InterPro" id="IPR029526">
    <property type="entry name" value="PGBD"/>
</dbReference>
<gene>
    <name evidence="3" type="ORF">EEDITHA_LOCUS5741</name>
</gene>
<dbReference type="Pfam" id="PF13843">
    <property type="entry name" value="DDE_Tnp_1_7"/>
    <property type="match status" value="1"/>
</dbReference>
<feature type="domain" description="PiggyBac transposable element-derived protein" evidence="2">
    <location>
        <begin position="222"/>
        <end position="576"/>
    </location>
</feature>
<evidence type="ECO:0000313" key="3">
    <source>
        <dbReference type="EMBL" id="CAH2089713.1"/>
    </source>
</evidence>
<dbReference type="Proteomes" id="UP001153954">
    <property type="component" value="Unassembled WGS sequence"/>
</dbReference>
<feature type="region of interest" description="Disordered" evidence="1">
    <location>
        <begin position="149"/>
        <end position="168"/>
    </location>
</feature>
<name>A0AAU9TRS7_EUPED</name>
<dbReference type="EMBL" id="CAKOGL010000008">
    <property type="protein sequence ID" value="CAH2089713.1"/>
    <property type="molecule type" value="Genomic_DNA"/>
</dbReference>
<proteinExistence type="predicted"/>
<sequence length="687" mass="79298">MNKKKNKISVRNERELEFIVNNLSDLSDIDSDDDAYYNTALVTSPADYCSLPEENIIETRLKQLFGVQEITQQNIEDREQYSVTSLRDILESNSPGSNVCDTTPQLSGDPLLQVIDEHMEIHEEREHDLTQREIVIQQFIDAINNDNHTIQADDTSTGPSNVNNNESDSQIMGRHRIVNVSRTSVSRTRQPREWKIEKNIHSIPEFINPIRPQSTYNHKTKPISIFEKFFPEYLVQVIVEQTNKYAAQKNSQNYTPVPAEEMKAYLGILIMMGLNPLPELYWSNDPFYNNPEISKVMPIKRFKKITENLHINDNEKEPDRSSPDYDKLYKLRPMIEELNEVYQQETANSSQQSIDECMVKFKGRSSLKQYMPKKPIKRGFKVWARCDAKTGYLYAFQVYTGKGDDIEDAGLGHNVVIKLATGLPENTLLAFDNFFTGCDLMEALYEKKIFAVGTVRANRKDLPDILKRLQPKPLRLEKNQFAAVTAKPITAIKWLDTRDVNILTTAHHPTDTVLVKRTQKDGTKKEILCPKAIACYTLIMGGVDHFRSSYPINRKCRKFWMRLFFFMSDASIINSYITYNTTHIVNNHSHREFRLRLARELVSNFTSKKNRQVVFKNKKGSNFGVPDEIRLLNVGIHLPEEGNTYKRCRFCSTKKEEKRTKILCTTCKVALCAKKCFKSFHEASAQN</sequence>
<keyword evidence="4" id="KW-1185">Reference proteome</keyword>
<dbReference type="PANTHER" id="PTHR46599:SF2">
    <property type="entry name" value="PIGGYBAC TRANSPOSABLE ELEMENT-DERIVED PROTEIN 4-LIKE"/>
    <property type="match status" value="1"/>
</dbReference>
<evidence type="ECO:0000256" key="1">
    <source>
        <dbReference type="SAM" id="MobiDB-lite"/>
    </source>
</evidence>
<accession>A0AAU9TRS7</accession>
<comment type="caution">
    <text evidence="3">The sequence shown here is derived from an EMBL/GenBank/DDBJ whole genome shotgun (WGS) entry which is preliminary data.</text>
</comment>